<dbReference type="SUPFAM" id="SSF52096">
    <property type="entry name" value="ClpP/crotonase"/>
    <property type="match status" value="1"/>
</dbReference>
<dbReference type="Gene3D" id="2.40.50.140">
    <property type="entry name" value="Nucleic acid-binding proteins"/>
    <property type="match status" value="1"/>
</dbReference>
<dbReference type="GO" id="GO:0006508">
    <property type="term" value="P:proteolysis"/>
    <property type="evidence" value="ECO:0007669"/>
    <property type="project" value="UniProtKB-KW"/>
</dbReference>
<feature type="region of interest" description="Disordered" evidence="5">
    <location>
        <begin position="133"/>
        <end position="159"/>
    </location>
</feature>
<feature type="domain" description="NfeD-like C-terminal" evidence="8">
    <location>
        <begin position="393"/>
        <end position="447"/>
    </location>
</feature>
<evidence type="ECO:0000259" key="8">
    <source>
        <dbReference type="Pfam" id="PF01957"/>
    </source>
</evidence>
<feature type="transmembrane region" description="Helical" evidence="6">
    <location>
        <begin position="305"/>
        <end position="322"/>
    </location>
</feature>
<comment type="subcellular location">
    <subcellularLocation>
        <location evidence="1">Membrane</location>
        <topology evidence="1">Multi-pass membrane protein</topology>
    </subcellularLocation>
</comment>
<dbReference type="FunFam" id="3.90.226.10:FF:000089">
    <property type="entry name" value="Membrane-bound serine protease"/>
    <property type="match status" value="1"/>
</dbReference>
<dbReference type="GO" id="GO:0016020">
    <property type="term" value="C:membrane"/>
    <property type="evidence" value="ECO:0007669"/>
    <property type="project" value="UniProtKB-SubCell"/>
</dbReference>
<dbReference type="Pfam" id="PF24961">
    <property type="entry name" value="NfeD_membrane"/>
    <property type="match status" value="1"/>
</dbReference>
<keyword evidence="11" id="KW-0378">Hydrolase</keyword>
<evidence type="ECO:0000256" key="5">
    <source>
        <dbReference type="SAM" id="MobiDB-lite"/>
    </source>
</evidence>
<dbReference type="InterPro" id="IPR012340">
    <property type="entry name" value="NA-bd_OB-fold"/>
</dbReference>
<feature type="transmembrane region" description="Helical" evidence="6">
    <location>
        <begin position="252"/>
        <end position="274"/>
    </location>
</feature>
<dbReference type="InterPro" id="IPR029045">
    <property type="entry name" value="ClpP/crotonase-like_dom_sf"/>
</dbReference>
<dbReference type="GO" id="GO:0008233">
    <property type="term" value="F:peptidase activity"/>
    <property type="evidence" value="ECO:0007669"/>
    <property type="project" value="UniProtKB-KW"/>
</dbReference>
<evidence type="ECO:0000256" key="2">
    <source>
        <dbReference type="ARBA" id="ARBA00022692"/>
    </source>
</evidence>
<dbReference type="PANTHER" id="PTHR33507">
    <property type="entry name" value="INNER MEMBRANE PROTEIN YBBJ"/>
    <property type="match status" value="1"/>
</dbReference>
<feature type="domain" description="NfeD1b N-terminal" evidence="10">
    <location>
        <begin position="34"/>
        <end position="221"/>
    </location>
</feature>
<dbReference type="Pfam" id="PF01957">
    <property type="entry name" value="NfeD"/>
    <property type="match status" value="1"/>
</dbReference>
<dbReference type="InterPro" id="IPR002810">
    <property type="entry name" value="NfeD-like_C"/>
</dbReference>
<evidence type="ECO:0000256" key="6">
    <source>
        <dbReference type="SAM" id="Phobius"/>
    </source>
</evidence>
<name>A0A1G9B7Z8_9GAMM</name>
<feature type="transmembrane region" description="Helical" evidence="6">
    <location>
        <begin position="329"/>
        <end position="349"/>
    </location>
</feature>
<dbReference type="Gene3D" id="3.90.226.10">
    <property type="entry name" value="2-enoyl-CoA Hydratase, Chain A, domain 1"/>
    <property type="match status" value="1"/>
</dbReference>
<keyword evidence="4 6" id="KW-0472">Membrane</keyword>
<evidence type="ECO:0000259" key="9">
    <source>
        <dbReference type="Pfam" id="PF24961"/>
    </source>
</evidence>
<feature type="domain" description="NfeD integral membrane" evidence="9">
    <location>
        <begin position="260"/>
        <end position="377"/>
    </location>
</feature>
<sequence length="454" mass="47415">MRVPLLLCLSVLLCVIPIPASGSSEPVSAPSDVVWVVPIKGVISPASSQLLLTTLEQARETEIQLLIVAMDTPGGLDTSMREMIQGILASPVAVVAYVSPQGARAASAGTFLMYASHVAAMAPATNLGAATPVALSPSGPADSKPEQAEDQAPDNAQSLRNKAVNDAVAYIRSLAELRGRNADWGESAVRQGASLSANEALEAGVIDLMAVDVADLLVQLDGRRVTLASGEQTLTTSQAQVIYKDPGWRYRLLATLTNPNVALLLMMLGFYGLVLEFYSPGVGLPSVVGSVCLLLGLYALNLLPVNLAGAALMVLGIALMVAEAFAPSFGLFGIGGIAAFVAGAVLLMDTDVPEFQLALPLISALAVVSALFTAVVIKMALASRSVATVTGIDTLIARRVLIDARYLDSGMVELNGEVWYARANEPLAEGQWARVEAIDGLTLVLHPEETDDDC</sequence>
<evidence type="ECO:0000256" key="1">
    <source>
        <dbReference type="ARBA" id="ARBA00004141"/>
    </source>
</evidence>
<proteinExistence type="predicted"/>
<dbReference type="InterPro" id="IPR056738">
    <property type="entry name" value="NfeD1b_N"/>
</dbReference>
<dbReference type="Proteomes" id="UP000199527">
    <property type="component" value="Unassembled WGS sequence"/>
</dbReference>
<reference evidence="12" key="1">
    <citation type="submission" date="2016-10" db="EMBL/GenBank/DDBJ databases">
        <authorList>
            <person name="Varghese N."/>
            <person name="Submissions S."/>
        </authorList>
    </citation>
    <scope>NUCLEOTIDE SEQUENCE [LARGE SCALE GENOMIC DNA]</scope>
    <source>
        <strain evidence="12">DSM 23317</strain>
    </source>
</reference>
<dbReference type="RefSeq" id="WP_090368414.1">
    <property type="nucleotide sequence ID" value="NZ_FNEM01000028.1"/>
</dbReference>
<evidence type="ECO:0000259" key="10">
    <source>
        <dbReference type="Pfam" id="PF25145"/>
    </source>
</evidence>
<dbReference type="CDD" id="cd07020">
    <property type="entry name" value="Clp_protease_NfeD_1"/>
    <property type="match status" value="1"/>
</dbReference>
<dbReference type="AlphaFoldDB" id="A0A1G9B7Z8"/>
<feature type="signal peptide" evidence="7">
    <location>
        <begin position="1"/>
        <end position="20"/>
    </location>
</feature>
<dbReference type="SUPFAM" id="SSF141322">
    <property type="entry name" value="NfeD domain-like"/>
    <property type="match status" value="1"/>
</dbReference>
<organism evidence="11 12">
    <name type="scientific">Ferrimonas sediminum</name>
    <dbReference type="NCBI Taxonomy" id="718193"/>
    <lineage>
        <taxon>Bacteria</taxon>
        <taxon>Pseudomonadati</taxon>
        <taxon>Pseudomonadota</taxon>
        <taxon>Gammaproteobacteria</taxon>
        <taxon>Alteromonadales</taxon>
        <taxon>Ferrimonadaceae</taxon>
        <taxon>Ferrimonas</taxon>
    </lineage>
</organism>
<dbReference type="InterPro" id="IPR052165">
    <property type="entry name" value="Membrane_assoc_protease"/>
</dbReference>
<keyword evidence="3 6" id="KW-1133">Transmembrane helix</keyword>
<dbReference type="EMBL" id="FNEM01000028">
    <property type="protein sequence ID" value="SDK35598.1"/>
    <property type="molecule type" value="Genomic_DNA"/>
</dbReference>
<evidence type="ECO:0000256" key="7">
    <source>
        <dbReference type="SAM" id="SignalP"/>
    </source>
</evidence>
<dbReference type="Pfam" id="PF25145">
    <property type="entry name" value="NfeD1b_N"/>
    <property type="match status" value="1"/>
</dbReference>
<accession>A0A1G9B7Z8</accession>
<evidence type="ECO:0000313" key="12">
    <source>
        <dbReference type="Proteomes" id="UP000199527"/>
    </source>
</evidence>
<protein>
    <submittedName>
        <fullName evidence="11">Membrane-bound serine protease (ClpP class)</fullName>
    </submittedName>
</protein>
<dbReference type="InterPro" id="IPR056739">
    <property type="entry name" value="NfeD_membrane"/>
</dbReference>
<evidence type="ECO:0000256" key="3">
    <source>
        <dbReference type="ARBA" id="ARBA00022989"/>
    </source>
</evidence>
<dbReference type="OrthoDB" id="5289056at2"/>
<keyword evidence="2 6" id="KW-0812">Transmembrane</keyword>
<feature type="chain" id="PRO_5011712984" evidence="7">
    <location>
        <begin position="21"/>
        <end position="454"/>
    </location>
</feature>
<keyword evidence="7" id="KW-0732">Signal</keyword>
<gene>
    <name evidence="11" type="ORF">SAMN04488540_12814</name>
</gene>
<feature type="transmembrane region" description="Helical" evidence="6">
    <location>
        <begin position="355"/>
        <end position="377"/>
    </location>
</feature>
<evidence type="ECO:0000313" key="11">
    <source>
        <dbReference type="EMBL" id="SDK35598.1"/>
    </source>
</evidence>
<evidence type="ECO:0000256" key="4">
    <source>
        <dbReference type="ARBA" id="ARBA00023136"/>
    </source>
</evidence>
<dbReference type="PANTHER" id="PTHR33507:SF4">
    <property type="entry name" value="NODULATION COMPETITIVENESS PROTEIN NFED"/>
    <property type="match status" value="1"/>
</dbReference>
<keyword evidence="11" id="KW-0645">Protease</keyword>
<keyword evidence="12" id="KW-1185">Reference proteome</keyword>